<name>A0ABN6QTX0_STRNI</name>
<evidence type="ECO:0000256" key="4">
    <source>
        <dbReference type="ARBA" id="ARBA00023110"/>
    </source>
</evidence>
<dbReference type="EC" id="5.2.1.8" evidence="3 6"/>
<evidence type="ECO:0000313" key="9">
    <source>
        <dbReference type="Proteomes" id="UP001059597"/>
    </source>
</evidence>
<evidence type="ECO:0000256" key="3">
    <source>
        <dbReference type="ARBA" id="ARBA00013194"/>
    </source>
</evidence>
<dbReference type="GO" id="GO:0016853">
    <property type="term" value="F:isomerase activity"/>
    <property type="evidence" value="ECO:0007669"/>
    <property type="project" value="UniProtKB-KW"/>
</dbReference>
<dbReference type="EMBL" id="AP026073">
    <property type="protein sequence ID" value="BDM68433.1"/>
    <property type="molecule type" value="Genomic_DNA"/>
</dbReference>
<accession>A0ABN6QTX0</accession>
<dbReference type="Pfam" id="PF00254">
    <property type="entry name" value="FKBP_C"/>
    <property type="match status" value="1"/>
</dbReference>
<evidence type="ECO:0000256" key="1">
    <source>
        <dbReference type="ARBA" id="ARBA00000971"/>
    </source>
</evidence>
<sequence length="341" mass="35304">MLNLSGARTPHPRSFPKHTRRAAVAALTVPLLLITAACGSDDGKGSSGEAVVKVTGKPGAQPKITVPKGAKPSDTAVTKTLVQGKGATVKKGDLVRLDFAAQTMKGQNLGSSWTPQPGAKPGAPRTQVVSEVTDQMTQQMLPPKVMSAVAGQKVGSRFEVEGTAKALIGAGLNPQSGIKPGDGLVWVVDVVGAKKVDKKAKAEGKQADPESGMPEVTAADEKAAKITIPKGEKAPKGLEQQVLIKGKGPEVKAGDGLIAQYTGVKWEDGKKFDSSWDHGGATAFQIGTGQVVQGWDKALVGKHVGDRVEIVIPPKLGYGASPQHELAKNTLVFSVDIVGTV</sequence>
<dbReference type="PANTHER" id="PTHR43811">
    <property type="entry name" value="FKBP-TYPE PEPTIDYL-PROLYL CIS-TRANS ISOMERASE FKPA"/>
    <property type="match status" value="1"/>
</dbReference>
<keyword evidence="9" id="KW-1185">Reference proteome</keyword>
<comment type="similarity">
    <text evidence="2">Belongs to the FKBP-type PPIase family.</text>
</comment>
<evidence type="ECO:0000256" key="2">
    <source>
        <dbReference type="ARBA" id="ARBA00006577"/>
    </source>
</evidence>
<dbReference type="SUPFAM" id="SSF54534">
    <property type="entry name" value="FKBP-like"/>
    <property type="match status" value="2"/>
</dbReference>
<evidence type="ECO:0000313" key="8">
    <source>
        <dbReference type="EMBL" id="BDM68433.1"/>
    </source>
</evidence>
<proteinExistence type="inferred from homology"/>
<dbReference type="Gene3D" id="3.10.50.40">
    <property type="match status" value="2"/>
</dbReference>
<evidence type="ECO:0000259" key="7">
    <source>
        <dbReference type="PROSITE" id="PS50059"/>
    </source>
</evidence>
<feature type="domain" description="PPIase FKBP-type" evidence="7">
    <location>
        <begin position="254"/>
        <end position="341"/>
    </location>
</feature>
<dbReference type="Proteomes" id="UP001059597">
    <property type="component" value="Chromosome"/>
</dbReference>
<dbReference type="PANTHER" id="PTHR43811:SF19">
    <property type="entry name" value="39 KDA FK506-BINDING NUCLEAR PROTEIN"/>
    <property type="match status" value="1"/>
</dbReference>
<protein>
    <recommendedName>
        <fullName evidence="3 6">peptidylprolyl isomerase</fullName>
        <ecNumber evidence="3 6">5.2.1.8</ecNumber>
    </recommendedName>
</protein>
<evidence type="ECO:0000256" key="5">
    <source>
        <dbReference type="ARBA" id="ARBA00023235"/>
    </source>
</evidence>
<evidence type="ECO:0000256" key="6">
    <source>
        <dbReference type="PROSITE-ProRule" id="PRU00277"/>
    </source>
</evidence>
<reference evidence="8" key="1">
    <citation type="submission" date="2022-06" db="EMBL/GenBank/DDBJ databases">
        <title>Complete genome sequence of Streptomyces nigrescens HEK616.</title>
        <authorList>
            <person name="Asamizu S."/>
            <person name="Onaka H."/>
        </authorList>
    </citation>
    <scope>NUCLEOTIDE SEQUENCE</scope>
    <source>
        <strain evidence="8">HEK616</strain>
    </source>
</reference>
<keyword evidence="5 6" id="KW-0413">Isomerase</keyword>
<keyword evidence="4 6" id="KW-0697">Rotamase</keyword>
<organism evidence="8 9">
    <name type="scientific">Streptomyces nigrescens</name>
    <dbReference type="NCBI Taxonomy" id="1920"/>
    <lineage>
        <taxon>Bacteria</taxon>
        <taxon>Bacillati</taxon>
        <taxon>Actinomycetota</taxon>
        <taxon>Actinomycetes</taxon>
        <taxon>Kitasatosporales</taxon>
        <taxon>Streptomycetaceae</taxon>
        <taxon>Streptomyces</taxon>
    </lineage>
</organism>
<dbReference type="InterPro" id="IPR046357">
    <property type="entry name" value="PPIase_dom_sf"/>
</dbReference>
<dbReference type="PROSITE" id="PS50059">
    <property type="entry name" value="FKBP_PPIASE"/>
    <property type="match status" value="1"/>
</dbReference>
<comment type="catalytic activity">
    <reaction evidence="1 6">
        <text>[protein]-peptidylproline (omega=180) = [protein]-peptidylproline (omega=0)</text>
        <dbReference type="Rhea" id="RHEA:16237"/>
        <dbReference type="Rhea" id="RHEA-COMP:10747"/>
        <dbReference type="Rhea" id="RHEA-COMP:10748"/>
        <dbReference type="ChEBI" id="CHEBI:83833"/>
        <dbReference type="ChEBI" id="CHEBI:83834"/>
        <dbReference type="EC" id="5.2.1.8"/>
    </reaction>
</comment>
<dbReference type="InterPro" id="IPR001179">
    <property type="entry name" value="PPIase_FKBP_dom"/>
</dbReference>
<dbReference type="RefSeq" id="WP_261952442.1">
    <property type="nucleotide sequence ID" value="NZ_AP026073.1"/>
</dbReference>
<gene>
    <name evidence="8" type="ORF">HEK616_19200</name>
</gene>